<evidence type="ECO:0000256" key="2">
    <source>
        <dbReference type="ARBA" id="ARBA00022679"/>
    </source>
</evidence>
<accession>A0AAD1Z5T8</accession>
<feature type="domain" description="Carbohydrate kinase PfkB" evidence="7">
    <location>
        <begin position="38"/>
        <end position="111"/>
    </location>
</feature>
<dbReference type="EMBL" id="OU503041">
    <property type="protein sequence ID" value="CAI9762858.1"/>
    <property type="molecule type" value="Genomic_DNA"/>
</dbReference>
<dbReference type="PANTHER" id="PTHR43085">
    <property type="entry name" value="HEXOKINASE FAMILY MEMBER"/>
    <property type="match status" value="1"/>
</dbReference>
<evidence type="ECO:0000256" key="3">
    <source>
        <dbReference type="ARBA" id="ARBA00022741"/>
    </source>
</evidence>
<reference evidence="8" key="1">
    <citation type="submission" date="2023-05" db="EMBL/GenBank/DDBJ databases">
        <authorList>
            <person name="Huff M."/>
        </authorList>
    </citation>
    <scope>NUCLEOTIDE SEQUENCE</scope>
</reference>
<organism evidence="8 9">
    <name type="scientific">Fraxinus pennsylvanica</name>
    <dbReference type="NCBI Taxonomy" id="56036"/>
    <lineage>
        <taxon>Eukaryota</taxon>
        <taxon>Viridiplantae</taxon>
        <taxon>Streptophyta</taxon>
        <taxon>Embryophyta</taxon>
        <taxon>Tracheophyta</taxon>
        <taxon>Spermatophyta</taxon>
        <taxon>Magnoliopsida</taxon>
        <taxon>eudicotyledons</taxon>
        <taxon>Gunneridae</taxon>
        <taxon>Pentapetalae</taxon>
        <taxon>asterids</taxon>
        <taxon>lamiids</taxon>
        <taxon>Lamiales</taxon>
        <taxon>Oleaceae</taxon>
        <taxon>Oleeae</taxon>
        <taxon>Fraxinus</taxon>
    </lineage>
</organism>
<dbReference type="Proteomes" id="UP000834106">
    <property type="component" value="Chromosome 6"/>
</dbReference>
<dbReference type="SUPFAM" id="SSF53613">
    <property type="entry name" value="Ribokinase-like"/>
    <property type="match status" value="1"/>
</dbReference>
<evidence type="ECO:0000256" key="6">
    <source>
        <dbReference type="ARBA" id="ARBA00023277"/>
    </source>
</evidence>
<dbReference type="InterPro" id="IPR011611">
    <property type="entry name" value="PfkB_dom"/>
</dbReference>
<evidence type="ECO:0000259" key="7">
    <source>
        <dbReference type="Pfam" id="PF00294"/>
    </source>
</evidence>
<keyword evidence="4" id="KW-0418">Kinase</keyword>
<name>A0AAD1Z5T8_9LAMI</name>
<evidence type="ECO:0000256" key="5">
    <source>
        <dbReference type="ARBA" id="ARBA00022840"/>
    </source>
</evidence>
<proteinExistence type="inferred from homology"/>
<dbReference type="GO" id="GO:0005524">
    <property type="term" value="F:ATP binding"/>
    <property type="evidence" value="ECO:0007669"/>
    <property type="project" value="UniProtKB-KW"/>
</dbReference>
<keyword evidence="5" id="KW-0067">ATP-binding</keyword>
<evidence type="ECO:0000256" key="4">
    <source>
        <dbReference type="ARBA" id="ARBA00022777"/>
    </source>
</evidence>
<evidence type="ECO:0000313" key="8">
    <source>
        <dbReference type="EMBL" id="CAI9762858.1"/>
    </source>
</evidence>
<keyword evidence="3" id="KW-0547">Nucleotide-binding</keyword>
<dbReference type="GO" id="GO:0005829">
    <property type="term" value="C:cytosol"/>
    <property type="evidence" value="ECO:0007669"/>
    <property type="project" value="TreeGrafter"/>
</dbReference>
<keyword evidence="9" id="KW-1185">Reference proteome</keyword>
<evidence type="ECO:0000256" key="1">
    <source>
        <dbReference type="ARBA" id="ARBA00010688"/>
    </source>
</evidence>
<keyword evidence="6" id="KW-0119">Carbohydrate metabolism</keyword>
<gene>
    <name evidence="8" type="ORF">FPE_LOCUS10288</name>
</gene>
<dbReference type="Pfam" id="PF00294">
    <property type="entry name" value="PfkB"/>
    <property type="match status" value="1"/>
</dbReference>
<dbReference type="GO" id="GO:0006000">
    <property type="term" value="P:fructose metabolic process"/>
    <property type="evidence" value="ECO:0007669"/>
    <property type="project" value="TreeGrafter"/>
</dbReference>
<evidence type="ECO:0000313" key="9">
    <source>
        <dbReference type="Proteomes" id="UP000834106"/>
    </source>
</evidence>
<dbReference type="InterPro" id="IPR029056">
    <property type="entry name" value="Ribokinase-like"/>
</dbReference>
<protein>
    <recommendedName>
        <fullName evidence="7">Carbohydrate kinase PfkB domain-containing protein</fullName>
    </recommendedName>
</protein>
<dbReference type="InterPro" id="IPR050306">
    <property type="entry name" value="PfkB_Carbo_kinase"/>
</dbReference>
<keyword evidence="2" id="KW-0808">Transferase</keyword>
<sequence length="117" mass="12904">MQVAKDARELLPYKIDDSAMSLWHDNLKLCLPTLGENLGEKGCRYYNKLCLINFHGSINGNHVKAIYTTGAGDSFVGALHGIIQDEPKLKECLKFACACRAIITTKKGAIPLSQPRK</sequence>
<dbReference type="Gene3D" id="3.40.1190.20">
    <property type="match status" value="1"/>
</dbReference>
<comment type="similarity">
    <text evidence="1">Belongs to the carbohydrate kinase PfkB family.</text>
</comment>
<dbReference type="GO" id="GO:0008865">
    <property type="term" value="F:fructokinase activity"/>
    <property type="evidence" value="ECO:0007669"/>
    <property type="project" value="TreeGrafter"/>
</dbReference>
<dbReference type="AlphaFoldDB" id="A0AAD1Z5T8"/>
<dbReference type="PANTHER" id="PTHR43085:SF24">
    <property type="entry name" value="FRUCTOKINASE-4-RELATED"/>
    <property type="match status" value="1"/>
</dbReference>